<reference evidence="2" key="1">
    <citation type="submission" date="2022-11" db="UniProtKB">
        <authorList>
            <consortium name="WormBaseParasite"/>
        </authorList>
    </citation>
    <scope>IDENTIFICATION</scope>
</reference>
<dbReference type="AlphaFoldDB" id="A0A914REG9"/>
<protein>
    <submittedName>
        <fullName evidence="2">BED-type domain-containing protein</fullName>
    </submittedName>
</protein>
<proteinExistence type="predicted"/>
<sequence>MCKVCKKFPATGTCYTSRQLNVHVNRKESNSCHVGKDDEQKALVVNGITDEVVKEHKGVEHIMWEL</sequence>
<organism evidence="1 2">
    <name type="scientific">Parascaris equorum</name>
    <name type="common">Equine roundworm</name>
    <dbReference type="NCBI Taxonomy" id="6256"/>
    <lineage>
        <taxon>Eukaryota</taxon>
        <taxon>Metazoa</taxon>
        <taxon>Ecdysozoa</taxon>
        <taxon>Nematoda</taxon>
        <taxon>Chromadorea</taxon>
        <taxon>Rhabditida</taxon>
        <taxon>Spirurina</taxon>
        <taxon>Ascaridomorpha</taxon>
        <taxon>Ascaridoidea</taxon>
        <taxon>Ascarididae</taxon>
        <taxon>Parascaris</taxon>
    </lineage>
</organism>
<name>A0A914REG9_PAREQ</name>
<dbReference type="WBParaSite" id="PEQ_0000007801-mRNA-1">
    <property type="protein sequence ID" value="PEQ_0000007801-mRNA-1"/>
    <property type="gene ID" value="PEQ_0000007801"/>
</dbReference>
<dbReference type="Proteomes" id="UP000887564">
    <property type="component" value="Unplaced"/>
</dbReference>
<keyword evidence="1" id="KW-1185">Reference proteome</keyword>
<evidence type="ECO:0000313" key="2">
    <source>
        <dbReference type="WBParaSite" id="PEQ_0000007801-mRNA-1"/>
    </source>
</evidence>
<accession>A0A914REG9</accession>
<evidence type="ECO:0000313" key="1">
    <source>
        <dbReference type="Proteomes" id="UP000887564"/>
    </source>
</evidence>